<reference evidence="11 12" key="1">
    <citation type="journal article" date="2018" name="Elife">
        <title>Discovery and characterization of a prevalent human gut bacterial enzyme sufficient for the inactivation of a family of plant toxins.</title>
        <authorList>
            <person name="Koppel N."/>
            <person name="Bisanz J.E."/>
            <person name="Pandelia M.E."/>
            <person name="Turnbaugh P.J."/>
            <person name="Balskus E.P."/>
        </authorList>
    </citation>
    <scope>NUCLEOTIDE SEQUENCE [LARGE SCALE GENOMIC DNA]</scope>
    <source>
        <strain evidence="11 12">OB21 GAM31</strain>
    </source>
</reference>
<evidence type="ECO:0000313" key="12">
    <source>
        <dbReference type="Proteomes" id="UP000253975"/>
    </source>
</evidence>
<evidence type="ECO:0000256" key="4">
    <source>
        <dbReference type="ARBA" id="ARBA00022692"/>
    </source>
</evidence>
<keyword evidence="6 9" id="KW-0472">Membrane</keyword>
<evidence type="ECO:0000313" key="11">
    <source>
        <dbReference type="EMBL" id="RDB57010.1"/>
    </source>
</evidence>
<dbReference type="RefSeq" id="WP_114615979.1">
    <property type="nucleotide sequence ID" value="NZ_PPTO01000013.1"/>
</dbReference>
<gene>
    <name evidence="11" type="ORF">C1881_07840</name>
</gene>
<dbReference type="EMBL" id="PPTO01000013">
    <property type="protein sequence ID" value="RDB57010.1"/>
    <property type="molecule type" value="Genomic_DNA"/>
</dbReference>
<dbReference type="Proteomes" id="UP000253975">
    <property type="component" value="Unassembled WGS sequence"/>
</dbReference>
<comment type="subcellular location">
    <subcellularLocation>
        <location evidence="1">Membrane</location>
    </subcellularLocation>
</comment>
<keyword evidence="3 11" id="KW-0132">Cell division</keyword>
<feature type="compositionally biased region" description="Polar residues" evidence="8">
    <location>
        <begin position="1"/>
        <end position="12"/>
    </location>
</feature>
<evidence type="ECO:0000256" key="8">
    <source>
        <dbReference type="SAM" id="MobiDB-lite"/>
    </source>
</evidence>
<dbReference type="PROSITE" id="PS51779">
    <property type="entry name" value="POTRA"/>
    <property type="match status" value="1"/>
</dbReference>
<dbReference type="InterPro" id="IPR005548">
    <property type="entry name" value="Cell_div_FtsQ/DivIB_C"/>
</dbReference>
<evidence type="ECO:0000256" key="5">
    <source>
        <dbReference type="ARBA" id="ARBA00022989"/>
    </source>
</evidence>
<evidence type="ECO:0000256" key="6">
    <source>
        <dbReference type="ARBA" id="ARBA00023136"/>
    </source>
</evidence>
<dbReference type="InterPro" id="IPR013685">
    <property type="entry name" value="POTRA_FtsQ_type"/>
</dbReference>
<dbReference type="GO" id="GO:0051301">
    <property type="term" value="P:cell division"/>
    <property type="evidence" value="ECO:0007669"/>
    <property type="project" value="UniProtKB-KW"/>
</dbReference>
<feature type="transmembrane region" description="Helical" evidence="9">
    <location>
        <begin position="79"/>
        <end position="98"/>
    </location>
</feature>
<keyword evidence="7" id="KW-0131">Cell cycle</keyword>
<dbReference type="Gene3D" id="3.10.20.310">
    <property type="entry name" value="membrane protein fhac"/>
    <property type="match status" value="1"/>
</dbReference>
<keyword evidence="4 9" id="KW-0812">Transmembrane</keyword>
<dbReference type="Pfam" id="PF03799">
    <property type="entry name" value="FtsQ_DivIB_C"/>
    <property type="match status" value="1"/>
</dbReference>
<sequence length="327" mass="35441">MASNRNNRNTRQAPRARSGQAPVRRDTTPTYRASNRRTLGSAAPRVSTVKLGDLDAASARGSVHRARAQASYKNYRAKVVAVLVAIAVLAGVFAGAYWSNLFAVQQVTVSGVEHLTASEMAQLANVPSDTTLLRVDAATIESNIMRDAWVENVHVQRVFPNTLNLAVTERTIGATVEIGVDDGKSTETWALSTDGIWLCRIPDKDSEAAQNISPKIYEDAENVFVITDVTYGVKPEVGKVCTDESVKNALDVVTSLSTDLKDQVKQVSATSTENTTLTLDSNVEIAFGAASDVRDKERVIKQILADHPGEVSYINVRVVKSPTWRTA</sequence>
<dbReference type="PANTHER" id="PTHR37820">
    <property type="entry name" value="CELL DIVISION PROTEIN DIVIB"/>
    <property type="match status" value="1"/>
</dbReference>
<name>A0A369LCF7_9ACTN</name>
<evidence type="ECO:0000256" key="7">
    <source>
        <dbReference type="ARBA" id="ARBA00023306"/>
    </source>
</evidence>
<evidence type="ECO:0000256" key="9">
    <source>
        <dbReference type="SAM" id="Phobius"/>
    </source>
</evidence>
<dbReference type="InterPro" id="IPR034746">
    <property type="entry name" value="POTRA"/>
</dbReference>
<keyword evidence="5 9" id="KW-1133">Transmembrane helix</keyword>
<dbReference type="AlphaFoldDB" id="A0A369LCF7"/>
<keyword evidence="2" id="KW-1003">Cell membrane</keyword>
<proteinExistence type="predicted"/>
<feature type="compositionally biased region" description="Polar residues" evidence="8">
    <location>
        <begin position="28"/>
        <end position="38"/>
    </location>
</feature>
<organism evidence="11 12">
    <name type="scientific">Slackia isoflavoniconvertens</name>
    <dbReference type="NCBI Taxonomy" id="572010"/>
    <lineage>
        <taxon>Bacteria</taxon>
        <taxon>Bacillati</taxon>
        <taxon>Actinomycetota</taxon>
        <taxon>Coriobacteriia</taxon>
        <taxon>Eggerthellales</taxon>
        <taxon>Eggerthellaceae</taxon>
        <taxon>Slackia</taxon>
    </lineage>
</organism>
<evidence type="ECO:0000256" key="2">
    <source>
        <dbReference type="ARBA" id="ARBA00022475"/>
    </source>
</evidence>
<dbReference type="PANTHER" id="PTHR37820:SF1">
    <property type="entry name" value="CELL DIVISION PROTEIN FTSQ"/>
    <property type="match status" value="1"/>
</dbReference>
<feature type="domain" description="POTRA" evidence="10">
    <location>
        <begin position="102"/>
        <end position="170"/>
    </location>
</feature>
<accession>A0A369LCF7</accession>
<evidence type="ECO:0000256" key="3">
    <source>
        <dbReference type="ARBA" id="ARBA00022618"/>
    </source>
</evidence>
<dbReference type="Pfam" id="PF08478">
    <property type="entry name" value="POTRA_1"/>
    <property type="match status" value="1"/>
</dbReference>
<dbReference type="InterPro" id="IPR050487">
    <property type="entry name" value="FtsQ_DivIB"/>
</dbReference>
<comment type="caution">
    <text evidence="11">The sequence shown here is derived from an EMBL/GenBank/DDBJ whole genome shotgun (WGS) entry which is preliminary data.</text>
</comment>
<protein>
    <submittedName>
        <fullName evidence="11">Cell division protein FtsQ</fullName>
    </submittedName>
</protein>
<evidence type="ECO:0000256" key="1">
    <source>
        <dbReference type="ARBA" id="ARBA00004370"/>
    </source>
</evidence>
<dbReference type="GO" id="GO:0005886">
    <property type="term" value="C:plasma membrane"/>
    <property type="evidence" value="ECO:0007669"/>
    <property type="project" value="TreeGrafter"/>
</dbReference>
<feature type="region of interest" description="Disordered" evidence="8">
    <location>
        <begin position="1"/>
        <end position="39"/>
    </location>
</feature>
<evidence type="ECO:0000259" key="10">
    <source>
        <dbReference type="PROSITE" id="PS51779"/>
    </source>
</evidence>